<keyword evidence="3" id="KW-1185">Reference proteome</keyword>
<evidence type="ECO:0000313" key="2">
    <source>
        <dbReference type="EMBL" id="KAJ7194405.1"/>
    </source>
</evidence>
<evidence type="ECO:0000313" key="3">
    <source>
        <dbReference type="Proteomes" id="UP001219525"/>
    </source>
</evidence>
<comment type="caution">
    <text evidence="2">The sequence shown here is derived from an EMBL/GenBank/DDBJ whole genome shotgun (WGS) entry which is preliminary data.</text>
</comment>
<dbReference type="EMBL" id="JARJCW010000098">
    <property type="protein sequence ID" value="KAJ7194405.1"/>
    <property type="molecule type" value="Genomic_DNA"/>
</dbReference>
<sequence length="85" mass="9015">MPLFQNHHTMDVNALRASCPEPACTRVLPGPRKARTTARGIPHVLTRPMATDTRSGISVSSPMAFTPPPNSSAVPTLSHTASTVI</sequence>
<dbReference type="AlphaFoldDB" id="A0AAD6V0Q0"/>
<organism evidence="2 3">
    <name type="scientific">Mycena pura</name>
    <dbReference type="NCBI Taxonomy" id="153505"/>
    <lineage>
        <taxon>Eukaryota</taxon>
        <taxon>Fungi</taxon>
        <taxon>Dikarya</taxon>
        <taxon>Basidiomycota</taxon>
        <taxon>Agaricomycotina</taxon>
        <taxon>Agaricomycetes</taxon>
        <taxon>Agaricomycetidae</taxon>
        <taxon>Agaricales</taxon>
        <taxon>Marasmiineae</taxon>
        <taxon>Mycenaceae</taxon>
        <taxon>Mycena</taxon>
    </lineage>
</organism>
<feature type="compositionally biased region" description="Polar residues" evidence="1">
    <location>
        <begin position="71"/>
        <end position="85"/>
    </location>
</feature>
<accession>A0AAD6V0Q0</accession>
<name>A0AAD6V0Q0_9AGAR</name>
<gene>
    <name evidence="2" type="ORF">GGX14DRAFT_700921</name>
</gene>
<protein>
    <submittedName>
        <fullName evidence="2">Uncharacterized protein</fullName>
    </submittedName>
</protein>
<dbReference type="Proteomes" id="UP001219525">
    <property type="component" value="Unassembled WGS sequence"/>
</dbReference>
<feature type="region of interest" description="Disordered" evidence="1">
    <location>
        <begin position="32"/>
        <end position="85"/>
    </location>
</feature>
<feature type="compositionally biased region" description="Polar residues" evidence="1">
    <location>
        <begin position="52"/>
        <end position="63"/>
    </location>
</feature>
<reference evidence="2" key="1">
    <citation type="submission" date="2023-03" db="EMBL/GenBank/DDBJ databases">
        <title>Massive genome expansion in bonnet fungi (Mycena s.s.) driven by repeated elements and novel gene families across ecological guilds.</title>
        <authorList>
            <consortium name="Lawrence Berkeley National Laboratory"/>
            <person name="Harder C.B."/>
            <person name="Miyauchi S."/>
            <person name="Viragh M."/>
            <person name="Kuo A."/>
            <person name="Thoen E."/>
            <person name="Andreopoulos B."/>
            <person name="Lu D."/>
            <person name="Skrede I."/>
            <person name="Drula E."/>
            <person name="Henrissat B."/>
            <person name="Morin E."/>
            <person name="Kohler A."/>
            <person name="Barry K."/>
            <person name="LaButti K."/>
            <person name="Morin E."/>
            <person name="Salamov A."/>
            <person name="Lipzen A."/>
            <person name="Mereny Z."/>
            <person name="Hegedus B."/>
            <person name="Baldrian P."/>
            <person name="Stursova M."/>
            <person name="Weitz H."/>
            <person name="Taylor A."/>
            <person name="Grigoriev I.V."/>
            <person name="Nagy L.G."/>
            <person name="Martin F."/>
            <person name="Kauserud H."/>
        </authorList>
    </citation>
    <scope>NUCLEOTIDE SEQUENCE</scope>
    <source>
        <strain evidence="2">9144</strain>
    </source>
</reference>
<proteinExistence type="predicted"/>
<evidence type="ECO:0000256" key="1">
    <source>
        <dbReference type="SAM" id="MobiDB-lite"/>
    </source>
</evidence>